<proteinExistence type="predicted"/>
<organism evidence="2 3">
    <name type="scientific">Microbacterium jejuense</name>
    <dbReference type="NCBI Taxonomy" id="1263637"/>
    <lineage>
        <taxon>Bacteria</taxon>
        <taxon>Bacillati</taxon>
        <taxon>Actinomycetota</taxon>
        <taxon>Actinomycetes</taxon>
        <taxon>Micrococcales</taxon>
        <taxon>Microbacteriaceae</taxon>
        <taxon>Microbacterium</taxon>
    </lineage>
</organism>
<keyword evidence="3" id="KW-1185">Reference proteome</keyword>
<gene>
    <name evidence="2" type="ORF">JNB62_11405</name>
</gene>
<dbReference type="Proteomes" id="UP001196843">
    <property type="component" value="Unassembled WGS sequence"/>
</dbReference>
<keyword evidence="1" id="KW-1133">Transmembrane helix</keyword>
<name>A0ABS7HMV0_9MICO</name>
<keyword evidence="1" id="KW-0472">Membrane</keyword>
<accession>A0ABS7HMV0</accession>
<feature type="transmembrane region" description="Helical" evidence="1">
    <location>
        <begin position="59"/>
        <end position="80"/>
    </location>
</feature>
<evidence type="ECO:0000256" key="1">
    <source>
        <dbReference type="SAM" id="Phobius"/>
    </source>
</evidence>
<evidence type="ECO:0000313" key="2">
    <source>
        <dbReference type="EMBL" id="MBW9094291.1"/>
    </source>
</evidence>
<feature type="transmembrane region" description="Helical" evidence="1">
    <location>
        <begin position="21"/>
        <end position="39"/>
    </location>
</feature>
<sequence length="98" mass="10124">MDPAQPASTAPSAPRTRWAGILWGLALAGIAAFALWLLTDADRQGAATEWLLTLSPAAAVAYSVLVLGAFALIAGLVGLVRRAQRAGERRRAASASLV</sequence>
<keyword evidence="1" id="KW-0812">Transmembrane</keyword>
<protein>
    <submittedName>
        <fullName evidence="2">Uncharacterized protein</fullName>
    </submittedName>
</protein>
<evidence type="ECO:0000313" key="3">
    <source>
        <dbReference type="Proteomes" id="UP001196843"/>
    </source>
</evidence>
<reference evidence="2 3" key="1">
    <citation type="journal article" date="2021" name="MBio">
        <title>Poor Competitiveness of Bradyrhizobium in Pigeon Pea Root Colonization in Indian Soils.</title>
        <authorList>
            <person name="Chalasani D."/>
            <person name="Basu A."/>
            <person name="Pullabhotla S.V.S.R.N."/>
            <person name="Jorrin B."/>
            <person name="Neal A.L."/>
            <person name="Poole P.S."/>
            <person name="Podile A.R."/>
            <person name="Tkacz A."/>
        </authorList>
    </citation>
    <scope>NUCLEOTIDE SEQUENCE [LARGE SCALE GENOMIC DNA]</scope>
    <source>
        <strain evidence="2 3">HU14</strain>
    </source>
</reference>
<dbReference type="EMBL" id="JAEUAW010000007">
    <property type="protein sequence ID" value="MBW9094291.1"/>
    <property type="molecule type" value="Genomic_DNA"/>
</dbReference>
<comment type="caution">
    <text evidence="2">The sequence shown here is derived from an EMBL/GenBank/DDBJ whole genome shotgun (WGS) entry which is preliminary data.</text>
</comment>